<dbReference type="Pfam" id="PF00892">
    <property type="entry name" value="EamA"/>
    <property type="match status" value="2"/>
</dbReference>
<keyword evidence="3 7" id="KW-0812">Transmembrane</keyword>
<keyword evidence="10" id="KW-1185">Reference proteome</keyword>
<dbReference type="Proteomes" id="UP000219993">
    <property type="component" value="Chromosome"/>
</dbReference>
<feature type="compositionally biased region" description="Basic and acidic residues" evidence="6">
    <location>
        <begin position="317"/>
        <end position="327"/>
    </location>
</feature>
<evidence type="ECO:0000313" key="10">
    <source>
        <dbReference type="Proteomes" id="UP000219993"/>
    </source>
</evidence>
<dbReference type="EMBL" id="CP021435">
    <property type="protein sequence ID" value="ATJ81955.1"/>
    <property type="molecule type" value="Genomic_DNA"/>
</dbReference>
<dbReference type="InterPro" id="IPR000620">
    <property type="entry name" value="EamA_dom"/>
</dbReference>
<comment type="subcellular location">
    <subcellularLocation>
        <location evidence="1">Cell membrane</location>
        <topology evidence="1">Multi-pass membrane protein</topology>
    </subcellularLocation>
</comment>
<keyword evidence="5 7" id="KW-0472">Membrane</keyword>
<feature type="transmembrane region" description="Helical" evidence="7">
    <location>
        <begin position="269"/>
        <end position="289"/>
    </location>
</feature>
<dbReference type="OrthoDB" id="8162550at2"/>
<feature type="transmembrane region" description="Helical" evidence="7">
    <location>
        <begin position="239"/>
        <end position="262"/>
    </location>
</feature>
<dbReference type="GO" id="GO:0005886">
    <property type="term" value="C:plasma membrane"/>
    <property type="evidence" value="ECO:0007669"/>
    <property type="project" value="UniProtKB-SubCell"/>
</dbReference>
<accession>A0A291P505</accession>
<evidence type="ECO:0000256" key="5">
    <source>
        <dbReference type="ARBA" id="ARBA00023136"/>
    </source>
</evidence>
<evidence type="ECO:0000256" key="6">
    <source>
        <dbReference type="SAM" id="MobiDB-lite"/>
    </source>
</evidence>
<feature type="transmembrane region" description="Helical" evidence="7">
    <location>
        <begin position="125"/>
        <end position="143"/>
    </location>
</feature>
<dbReference type="KEGG" id="hbe:BEI_0968"/>
<feature type="transmembrane region" description="Helical" evidence="7">
    <location>
        <begin position="175"/>
        <end position="194"/>
    </location>
</feature>
<feature type="transmembrane region" description="Helical" evidence="7">
    <location>
        <begin position="31"/>
        <end position="50"/>
    </location>
</feature>
<dbReference type="InterPro" id="IPR037185">
    <property type="entry name" value="EmrE-like"/>
</dbReference>
<gene>
    <name evidence="9" type="ORF">BEI_0968</name>
</gene>
<evidence type="ECO:0000256" key="2">
    <source>
        <dbReference type="ARBA" id="ARBA00022475"/>
    </source>
</evidence>
<feature type="transmembrane region" description="Helical" evidence="7">
    <location>
        <begin position="295"/>
        <end position="314"/>
    </location>
</feature>
<organism evidence="9 10">
    <name type="scientific">Halomonas beimenensis</name>
    <dbReference type="NCBI Taxonomy" id="475662"/>
    <lineage>
        <taxon>Bacteria</taxon>
        <taxon>Pseudomonadati</taxon>
        <taxon>Pseudomonadota</taxon>
        <taxon>Gammaproteobacteria</taxon>
        <taxon>Oceanospirillales</taxon>
        <taxon>Halomonadaceae</taxon>
        <taxon>Halomonas</taxon>
    </lineage>
</organism>
<feature type="domain" description="EamA" evidence="8">
    <location>
        <begin position="177"/>
        <end position="310"/>
    </location>
</feature>
<dbReference type="PANTHER" id="PTHR42920">
    <property type="entry name" value="OS03G0707200 PROTEIN-RELATED"/>
    <property type="match status" value="1"/>
</dbReference>
<keyword evidence="2" id="KW-1003">Cell membrane</keyword>
<feature type="transmembrane region" description="Helical" evidence="7">
    <location>
        <begin position="206"/>
        <end position="227"/>
    </location>
</feature>
<evidence type="ECO:0000256" key="4">
    <source>
        <dbReference type="ARBA" id="ARBA00022989"/>
    </source>
</evidence>
<name>A0A291P505_9GAMM</name>
<evidence type="ECO:0000256" key="3">
    <source>
        <dbReference type="ARBA" id="ARBA00022692"/>
    </source>
</evidence>
<dbReference type="InterPro" id="IPR051258">
    <property type="entry name" value="Diverse_Substrate_Transporter"/>
</dbReference>
<sequence>MVIHPPTPSAAMSASNPLHVVPLPAGRLRRLGGVAAALTAVLIWSVYFLSLRQGALSPLGRLDLTLFRYSVPGLLLLPLLVRRRAAIRRVHPLWLAGMVFGAGIPFFLLGVVGMAWAPVAQGSTLIPGTAPLFVTGIAVAVFGQPLGRWRRWGLATILVGVVGLLWSGWRESAALGLGQLMFLWASLMWAIFTLSVRQSGLSPLEATAVVTVPNGLAAGLYLLAGLGETTLPGLPVAAWLPQLVVQGLLVGLGSGLMVGLAVRGLGAEAASALGSLTPVCATLLAWGWLDETVTPATLMGLALVTLGVVAASGWPERATEPRRDQARRAAASRMAMEGRGERPESGSILR</sequence>
<feature type="transmembrane region" description="Helical" evidence="7">
    <location>
        <begin position="93"/>
        <end position="119"/>
    </location>
</feature>
<feature type="transmembrane region" description="Helical" evidence="7">
    <location>
        <begin position="62"/>
        <end position="81"/>
    </location>
</feature>
<protein>
    <submittedName>
        <fullName evidence="9">Permease of the drug/metabolite transporter (DMT) superfamily</fullName>
    </submittedName>
</protein>
<dbReference type="AlphaFoldDB" id="A0A291P505"/>
<feature type="region of interest" description="Disordered" evidence="6">
    <location>
        <begin position="317"/>
        <end position="350"/>
    </location>
</feature>
<reference evidence="9 10" key="1">
    <citation type="journal article" date="2017" name="Sci. Rep.">
        <title>Revealing the Saline Adaptation Strategies of the Halophilic Bacterium Halomonas beimenensis through High-throughput Omics and Transposon Mutagenesis Approaches.</title>
        <authorList>
            <person name="Chen Y.H."/>
            <person name="Lin S.S."/>
            <person name="Shyu Y.T."/>
        </authorList>
    </citation>
    <scope>NUCLEOTIDE SEQUENCE [LARGE SCALE GENOMIC DNA]</scope>
    <source>
        <strain evidence="9 10">NTU-111</strain>
    </source>
</reference>
<keyword evidence="4 7" id="KW-1133">Transmembrane helix</keyword>
<evidence type="ECO:0000256" key="7">
    <source>
        <dbReference type="SAM" id="Phobius"/>
    </source>
</evidence>
<feature type="transmembrane region" description="Helical" evidence="7">
    <location>
        <begin position="152"/>
        <end position="169"/>
    </location>
</feature>
<evidence type="ECO:0000313" key="9">
    <source>
        <dbReference type="EMBL" id="ATJ81955.1"/>
    </source>
</evidence>
<feature type="domain" description="EamA" evidence="8">
    <location>
        <begin position="33"/>
        <end position="165"/>
    </location>
</feature>
<dbReference type="PANTHER" id="PTHR42920:SF5">
    <property type="entry name" value="EAMA DOMAIN-CONTAINING PROTEIN"/>
    <property type="match status" value="1"/>
</dbReference>
<dbReference type="SUPFAM" id="SSF103481">
    <property type="entry name" value="Multidrug resistance efflux transporter EmrE"/>
    <property type="match status" value="2"/>
</dbReference>
<evidence type="ECO:0000256" key="1">
    <source>
        <dbReference type="ARBA" id="ARBA00004651"/>
    </source>
</evidence>
<evidence type="ECO:0000259" key="8">
    <source>
        <dbReference type="Pfam" id="PF00892"/>
    </source>
</evidence>
<proteinExistence type="predicted"/>